<comment type="caution">
    <text evidence="2">The sequence shown here is derived from an EMBL/GenBank/DDBJ whole genome shotgun (WGS) entry which is preliminary data.</text>
</comment>
<dbReference type="EMBL" id="CACRXK020030986">
    <property type="protein sequence ID" value="CAB4042849.1"/>
    <property type="molecule type" value="Genomic_DNA"/>
</dbReference>
<evidence type="ECO:0000313" key="3">
    <source>
        <dbReference type="Proteomes" id="UP001152795"/>
    </source>
</evidence>
<keyword evidence="3" id="KW-1185">Reference proteome</keyword>
<evidence type="ECO:0000256" key="1">
    <source>
        <dbReference type="SAM" id="MobiDB-lite"/>
    </source>
</evidence>
<accession>A0A6S7LTM7</accession>
<reference evidence="2" key="1">
    <citation type="submission" date="2020-04" db="EMBL/GenBank/DDBJ databases">
        <authorList>
            <person name="Alioto T."/>
            <person name="Alioto T."/>
            <person name="Gomez Garrido J."/>
        </authorList>
    </citation>
    <scope>NUCLEOTIDE SEQUENCE</scope>
    <source>
        <strain evidence="2">A484AB</strain>
    </source>
</reference>
<feature type="compositionally biased region" description="Polar residues" evidence="1">
    <location>
        <begin position="132"/>
        <end position="162"/>
    </location>
</feature>
<dbReference type="AlphaFoldDB" id="A0A6S7LTM7"/>
<gene>
    <name evidence="2" type="ORF">PACLA_8A011213</name>
</gene>
<protein>
    <submittedName>
        <fullName evidence="2">Uncharacterized protein</fullName>
    </submittedName>
</protein>
<organism evidence="2 3">
    <name type="scientific">Paramuricea clavata</name>
    <name type="common">Red gorgonian</name>
    <name type="synonym">Violescent sea-whip</name>
    <dbReference type="NCBI Taxonomy" id="317549"/>
    <lineage>
        <taxon>Eukaryota</taxon>
        <taxon>Metazoa</taxon>
        <taxon>Cnidaria</taxon>
        <taxon>Anthozoa</taxon>
        <taxon>Octocorallia</taxon>
        <taxon>Malacalcyonacea</taxon>
        <taxon>Plexauridae</taxon>
        <taxon>Paramuricea</taxon>
    </lineage>
</organism>
<feature type="compositionally biased region" description="Polar residues" evidence="1">
    <location>
        <begin position="101"/>
        <end position="123"/>
    </location>
</feature>
<name>A0A6S7LTM7_PARCT</name>
<dbReference type="Proteomes" id="UP001152795">
    <property type="component" value="Unassembled WGS sequence"/>
</dbReference>
<proteinExistence type="predicted"/>
<sequence length="247" mass="27064">MICKVAPACDRNETMVVELLSRQDCERIISCLNTTSKVKNLHEGMMNWCRSLPDANTATQIPLSLVYTEFDDNITSKTHNDTKITTTPTTQSPIPNKIDQSRNGTGESDGPNTPTRPFLNSTDQNRKPPTMPKSNPITQANITKPNAKSKPATENPTVNATYQEKEKKEAKSVPNLTPTTERINNTTQDQHGTALSKTLQLNATSSPVVSRGNATTDSYVYNATTTNDPTNHGNKAAQFNTRMNALA</sequence>
<feature type="non-terminal residue" evidence="2">
    <location>
        <position position="247"/>
    </location>
</feature>
<feature type="compositionally biased region" description="Polar residues" evidence="1">
    <location>
        <begin position="174"/>
        <end position="190"/>
    </location>
</feature>
<feature type="region of interest" description="Disordered" evidence="1">
    <location>
        <begin position="76"/>
        <end position="190"/>
    </location>
</feature>
<evidence type="ECO:0000313" key="2">
    <source>
        <dbReference type="EMBL" id="CAB4042849.1"/>
    </source>
</evidence>